<evidence type="ECO:0000256" key="8">
    <source>
        <dbReference type="ARBA" id="ARBA00022741"/>
    </source>
</evidence>
<evidence type="ECO:0000256" key="5">
    <source>
        <dbReference type="ARBA" id="ARBA00022614"/>
    </source>
</evidence>
<reference evidence="14" key="2">
    <citation type="journal article" date="2024" name="Plant">
        <title>Genomic evolution and insights into agronomic trait innovations of Sesamum species.</title>
        <authorList>
            <person name="Miao H."/>
            <person name="Wang L."/>
            <person name="Qu L."/>
            <person name="Liu H."/>
            <person name="Sun Y."/>
            <person name="Le M."/>
            <person name="Wang Q."/>
            <person name="Wei S."/>
            <person name="Zheng Y."/>
            <person name="Lin W."/>
            <person name="Duan Y."/>
            <person name="Cao H."/>
            <person name="Xiong S."/>
            <person name="Wang X."/>
            <person name="Wei L."/>
            <person name="Li C."/>
            <person name="Ma Q."/>
            <person name="Ju M."/>
            <person name="Zhao R."/>
            <person name="Li G."/>
            <person name="Mu C."/>
            <person name="Tian Q."/>
            <person name="Mei H."/>
            <person name="Zhang T."/>
            <person name="Gao T."/>
            <person name="Zhang H."/>
        </authorList>
    </citation>
    <scope>NUCLEOTIDE SEQUENCE</scope>
    <source>
        <strain evidence="14">3651</strain>
    </source>
</reference>
<keyword evidence="6" id="KW-0381">Hypersensitive response</keyword>
<gene>
    <name evidence="14" type="ORF">Salat_1506000</name>
</gene>
<dbReference type="Pfam" id="PF23559">
    <property type="entry name" value="WHD_DRP"/>
    <property type="match status" value="2"/>
</dbReference>
<dbReference type="InterPro" id="IPR032675">
    <property type="entry name" value="LRR_dom_sf"/>
</dbReference>
<proteinExistence type="inferred from homology"/>
<keyword evidence="15" id="KW-1185">Reference proteome</keyword>
<dbReference type="GO" id="GO:0051607">
    <property type="term" value="P:defense response to virus"/>
    <property type="evidence" value="ECO:0007669"/>
    <property type="project" value="UniProtKB-ARBA"/>
</dbReference>
<dbReference type="PANTHER" id="PTHR23155:SF1152">
    <property type="entry name" value="AAA+ ATPASE DOMAIN-CONTAINING PROTEIN"/>
    <property type="match status" value="1"/>
</dbReference>
<dbReference type="Gene3D" id="1.10.8.430">
    <property type="entry name" value="Helical domain of apoptotic protease-activating factors"/>
    <property type="match status" value="2"/>
</dbReference>
<comment type="subcellular location">
    <subcellularLocation>
        <location evidence="2">Cytoplasm</location>
    </subcellularLocation>
</comment>
<protein>
    <submittedName>
        <fullName evidence="14">Late blight resistance proteinR1B-8</fullName>
    </submittedName>
</protein>
<feature type="domain" description="NB-ARC" evidence="11">
    <location>
        <begin position="1180"/>
        <end position="1335"/>
    </location>
</feature>
<keyword evidence="10" id="KW-0067">ATP-binding</keyword>
<dbReference type="EMBL" id="JACGWO010000005">
    <property type="protein sequence ID" value="KAK4427371.1"/>
    <property type="molecule type" value="Genomic_DNA"/>
</dbReference>
<dbReference type="InterPro" id="IPR058922">
    <property type="entry name" value="WHD_DRP"/>
</dbReference>
<dbReference type="GO" id="GO:0009626">
    <property type="term" value="P:plant-type hypersensitive response"/>
    <property type="evidence" value="ECO:0007669"/>
    <property type="project" value="UniProtKB-KW"/>
</dbReference>
<accession>A0AAE2CM88</accession>
<evidence type="ECO:0000259" key="12">
    <source>
        <dbReference type="Pfam" id="PF23559"/>
    </source>
</evidence>
<evidence type="ECO:0000259" key="11">
    <source>
        <dbReference type="Pfam" id="PF00931"/>
    </source>
</evidence>
<evidence type="ECO:0000256" key="7">
    <source>
        <dbReference type="ARBA" id="ARBA00022737"/>
    </source>
</evidence>
<dbReference type="Gene3D" id="1.20.5.4130">
    <property type="match status" value="2"/>
</dbReference>
<evidence type="ECO:0000313" key="15">
    <source>
        <dbReference type="Proteomes" id="UP001293254"/>
    </source>
</evidence>
<sequence>MATAYAALVSLVQTIEQIQHHPRPPISLDRRQVHSLQENVAFLQDFLEHYSQRLITQEYEDYGLVVRIADAAHAAEDVIENHIVDQILDQPTTSKWDSISSIDYLYQHLQKVIEDMDLIKREVIAIKEKMGLVQDQLHRNSVPADSLSSSPLTGYKQAMVGVDDVLIDIMDKLTGQQSGCLIVPIVGMGGIGKTTLARNVYENPLIVQYFDTCAWVTVSQEYNTRQILLELVGRESKESKDILSEEELGAMLYRSLSGRRYLIVMDDIWSIEAWDKVKLFFPNNNGESRIVITTRLSNLALQISGSCGLTMNFLKENKSWDLFCKTVFGEEGSCPLELEEIGKTIAKNCKGLPLSLIVIGGLLAKSEKTRDYWKYIAENLSSILNLEDNHRCLRILYMSYRELPIHLKPCFLYMGVFPEDKATYVSRLRKLWVAERFLKPISGKTLEEVAGEYLKDLIDRNLIIVHRLGSSGKIRSCKMHDLLRDLGLREARKEKFLCSLEIGQAITIHRRIVVHQNSLMEKYDTSEVLHSAQLPRSLTCDFQEALPLASFRLLRVLQQTYAEDLHYLRRKQWYPIEAIFKLVNLQYLAFSAGMNLSYSFPSSMHLLWNLQPLIVKRIDGRPIYAPPEIWKMHQLRHLQVPGLGLPDPPTATATGDDFVLPNLRKMSQIKNFKCSEAVVERIPNIRKLHIFYSESSISQYCPENLAYLHKLESLYMSLISEVTRSDLESLSFPHSLKKLTLWGGGLRWKHINAKIGSLPLLQVLKLYNDSVKGGNWNTVEGQFCSLRFLQMTGIYELRHWRVESSHFPCLNRLRLVELRKLRKIPSSFGEIQTLEVIELYMCRDSVVVSAKEIAEQQEEFGNQDFRVEVFVEPNSELKSLASHNFQVFSSGFYYQRHPAWTLCKRKSFKTGREIIDACGDSILSREQEWAKPVVEASNREAYLRLSLTLLAAFVRLSQIAATDDMLTKLPLILEFCLYGKLTLRGSRLQWEDITRKIVKRSFWFQFHSTLLKENIETLEMAAAAYAALVSLVHTIEQIQHHPRPPISLDENQVQSLHEMVAFLQDFLEPYASQEYEDGLLIRIADAAHAAEDVIENHIVDQILDQSKSTTQGGNMSSIDHFYQDLQKVIADMDLIKREVIMIKEKMGLIQDQLHRNSVPAGSLSASPLTGQKQAMVGVDDVLNNIMDKLTGQQSGCRIIPIVGMGGIGKTTLRNVYENPLIVEYFDIRTWVTVSREYNTREILLKLVCPKGKESMEILSEEELSRRYLIILDDMWSIETWDNVKLFFPNNNNESKIIITTRLSNLALQISGSRGLRMNFLDENKSWELFCKIVFREVGNCPLELEEIGKTVARNCKGLPLSLIVIGGLLAKSEKTQGYWKYIAENLSSIVNLEDDKRCLRILYTSYQELPIHLKPCFLYMGVFPEDSMTHVSRLRKLWVAEGFLKPISGKSLEEVAEEYLKDLIDRNLIIPLMMGSTEKIKICSMHDLLRDLCLREAHKEKFLCSLELGQSITIQRRVVVHQSSSKDKYDLRRALHSAKVARSLTCDFQEALPLASFRLLRVLKKTYSEDIFDLRREDGYLTEAIFKLVNSRYLALGANACFGRGFPSSMHLLWNLQTLIFQVAGYQIIDAPPEIWKMHQLKQVDVNVLHLPDPPFTTRDELVLPNLQKLSQIVNFKCCEAVVKRIPSIKKLRICYNDFYSLLYCIKNLGHTDISSLHYCLENLGRLQKLESLHFSLSSRLRRSELAESMSFPCSLKKLTLWGCRLQWEDMTTKIGSEWETVEGEFCSLRVLEIIDIDDLEYWTVESGHFPCLHHLCLRNLRKLKKIPSSFGEIQTLELIELNMCSNSTVISVKEIAEQQEELGNEDLLIILRLEPESELEPELKSLASLRFRVF</sequence>
<feature type="domain" description="Disease resistance protein winged helix" evidence="12">
    <location>
        <begin position="416"/>
        <end position="486"/>
    </location>
</feature>
<dbReference type="InterPro" id="IPR002182">
    <property type="entry name" value="NB-ARC"/>
</dbReference>
<name>A0AAE2CM88_9LAMI</name>
<dbReference type="GO" id="GO:0005737">
    <property type="term" value="C:cytoplasm"/>
    <property type="evidence" value="ECO:0007669"/>
    <property type="project" value="UniProtKB-SubCell"/>
</dbReference>
<keyword evidence="7" id="KW-0677">Repeat</keyword>
<dbReference type="GO" id="GO:0005524">
    <property type="term" value="F:ATP binding"/>
    <property type="evidence" value="ECO:0007669"/>
    <property type="project" value="UniProtKB-KW"/>
</dbReference>
<evidence type="ECO:0000256" key="9">
    <source>
        <dbReference type="ARBA" id="ARBA00022821"/>
    </source>
</evidence>
<evidence type="ECO:0000256" key="3">
    <source>
        <dbReference type="ARBA" id="ARBA00008894"/>
    </source>
</evidence>
<dbReference type="PANTHER" id="PTHR23155">
    <property type="entry name" value="DISEASE RESISTANCE PROTEIN RP"/>
    <property type="match status" value="1"/>
</dbReference>
<evidence type="ECO:0000256" key="1">
    <source>
        <dbReference type="ARBA" id="ARBA00002074"/>
    </source>
</evidence>
<dbReference type="FunFam" id="3.40.50.300:FF:001091">
    <property type="entry name" value="Probable disease resistance protein At1g61300"/>
    <property type="match status" value="1"/>
</dbReference>
<keyword evidence="8" id="KW-0547">Nucleotide-binding</keyword>
<feature type="domain" description="Disease resistance R13L4/SHOC-2-like LRR" evidence="13">
    <location>
        <begin position="539"/>
        <end position="839"/>
    </location>
</feature>
<dbReference type="Gene3D" id="1.10.10.10">
    <property type="entry name" value="Winged helix-like DNA-binding domain superfamily/Winged helix DNA-binding domain"/>
    <property type="match status" value="2"/>
</dbReference>
<dbReference type="Gene3D" id="3.40.50.300">
    <property type="entry name" value="P-loop containing nucleotide triphosphate hydrolases"/>
    <property type="match status" value="2"/>
</dbReference>
<keyword evidence="5" id="KW-0433">Leucine-rich repeat</keyword>
<evidence type="ECO:0000256" key="4">
    <source>
        <dbReference type="ARBA" id="ARBA00022490"/>
    </source>
</evidence>
<evidence type="ECO:0000256" key="6">
    <source>
        <dbReference type="ARBA" id="ARBA00022667"/>
    </source>
</evidence>
<dbReference type="InterPro" id="IPR027417">
    <property type="entry name" value="P-loop_NTPase"/>
</dbReference>
<dbReference type="InterPro" id="IPR055414">
    <property type="entry name" value="LRR_R13L4/SHOC2-like"/>
</dbReference>
<feature type="domain" description="NB-ARC" evidence="11">
    <location>
        <begin position="168"/>
        <end position="330"/>
    </location>
</feature>
<dbReference type="Gene3D" id="3.80.10.10">
    <property type="entry name" value="Ribonuclease Inhibitor"/>
    <property type="match status" value="2"/>
</dbReference>
<dbReference type="Proteomes" id="UP001293254">
    <property type="component" value="Unassembled WGS sequence"/>
</dbReference>
<comment type="similarity">
    <text evidence="3">Belongs to the disease resistance NB-LRR family.</text>
</comment>
<keyword evidence="4" id="KW-0963">Cytoplasm</keyword>
<evidence type="ECO:0000259" key="13">
    <source>
        <dbReference type="Pfam" id="PF23598"/>
    </source>
</evidence>
<feature type="domain" description="Disease resistance protein winged helix" evidence="12">
    <location>
        <begin position="1422"/>
        <end position="1493"/>
    </location>
</feature>
<dbReference type="Pfam" id="PF23598">
    <property type="entry name" value="LRR_14"/>
    <property type="match status" value="2"/>
</dbReference>
<evidence type="ECO:0000313" key="14">
    <source>
        <dbReference type="EMBL" id="KAK4427371.1"/>
    </source>
</evidence>
<dbReference type="FunFam" id="1.10.10.10:FF:000322">
    <property type="entry name" value="Probable disease resistance protein At1g63360"/>
    <property type="match status" value="2"/>
</dbReference>
<dbReference type="InterPro" id="IPR044974">
    <property type="entry name" value="Disease_R_plants"/>
</dbReference>
<organism evidence="14 15">
    <name type="scientific">Sesamum alatum</name>
    <dbReference type="NCBI Taxonomy" id="300844"/>
    <lineage>
        <taxon>Eukaryota</taxon>
        <taxon>Viridiplantae</taxon>
        <taxon>Streptophyta</taxon>
        <taxon>Embryophyta</taxon>
        <taxon>Tracheophyta</taxon>
        <taxon>Spermatophyta</taxon>
        <taxon>Magnoliopsida</taxon>
        <taxon>eudicotyledons</taxon>
        <taxon>Gunneridae</taxon>
        <taxon>Pentapetalae</taxon>
        <taxon>asterids</taxon>
        <taxon>lamiids</taxon>
        <taxon>Lamiales</taxon>
        <taxon>Pedaliaceae</taxon>
        <taxon>Sesamum</taxon>
    </lineage>
</organism>
<evidence type="ECO:0000256" key="2">
    <source>
        <dbReference type="ARBA" id="ARBA00004496"/>
    </source>
</evidence>
<comment type="caution">
    <text evidence="14">The sequence shown here is derived from an EMBL/GenBank/DDBJ whole genome shotgun (WGS) entry which is preliminary data.</text>
</comment>
<dbReference type="GO" id="GO:0043531">
    <property type="term" value="F:ADP binding"/>
    <property type="evidence" value="ECO:0007669"/>
    <property type="project" value="InterPro"/>
</dbReference>
<dbReference type="PRINTS" id="PR00364">
    <property type="entry name" value="DISEASERSIST"/>
</dbReference>
<dbReference type="SUPFAM" id="SSF52058">
    <property type="entry name" value="L domain-like"/>
    <property type="match status" value="2"/>
</dbReference>
<comment type="function">
    <text evidence="1">Confers resistance to late blight (Phytophthora infestans) races carrying the avirulence gene Avr1. Resistance proteins guard the plant against pathogens that contain an appropriate avirulence protein via an indirect interaction with this avirulence protein. That triggers a defense system including the hypersensitive response, which restricts the pathogen growth.</text>
</comment>
<evidence type="ECO:0000256" key="10">
    <source>
        <dbReference type="ARBA" id="ARBA00022840"/>
    </source>
</evidence>
<keyword evidence="9" id="KW-0611">Plant defense</keyword>
<dbReference type="Pfam" id="PF00931">
    <property type="entry name" value="NB-ARC"/>
    <property type="match status" value="2"/>
</dbReference>
<dbReference type="SUPFAM" id="SSF52540">
    <property type="entry name" value="P-loop containing nucleoside triphosphate hydrolases"/>
    <property type="match status" value="2"/>
</dbReference>
<feature type="domain" description="Disease resistance R13L4/SHOC-2-like LRR" evidence="13">
    <location>
        <begin position="1544"/>
        <end position="1842"/>
    </location>
</feature>
<dbReference type="InterPro" id="IPR036388">
    <property type="entry name" value="WH-like_DNA-bd_sf"/>
</dbReference>
<reference evidence="14" key="1">
    <citation type="submission" date="2020-06" db="EMBL/GenBank/DDBJ databases">
        <authorList>
            <person name="Li T."/>
            <person name="Hu X."/>
            <person name="Zhang T."/>
            <person name="Song X."/>
            <person name="Zhang H."/>
            <person name="Dai N."/>
            <person name="Sheng W."/>
            <person name="Hou X."/>
            <person name="Wei L."/>
        </authorList>
    </citation>
    <scope>NUCLEOTIDE SEQUENCE</scope>
    <source>
        <strain evidence="14">3651</strain>
        <tissue evidence="14">Leaf</tissue>
    </source>
</reference>
<dbReference type="InterPro" id="IPR042197">
    <property type="entry name" value="Apaf_helical"/>
</dbReference>